<dbReference type="Proteomes" id="UP000073601">
    <property type="component" value="Unassembled WGS sequence"/>
</dbReference>
<gene>
    <name evidence="3" type="ORF">GMA8713_05190</name>
</gene>
<feature type="domain" description="DUF6444" evidence="2">
    <location>
        <begin position="21"/>
        <end position="92"/>
    </location>
</feature>
<feature type="compositionally biased region" description="Low complexity" evidence="1">
    <location>
        <begin position="51"/>
        <end position="63"/>
    </location>
</feature>
<sequence>MIIYSLHDEGMKKKKSKLAEAPPVASDINEANALIEELWEQLRHYEDKLKTSCSNSSKPPSSDGPKERAERKKLKALVTAIREELNRVTQGSTTTLETKENGHCHRLLA</sequence>
<evidence type="ECO:0000313" key="4">
    <source>
        <dbReference type="Proteomes" id="UP000073601"/>
    </source>
</evidence>
<evidence type="ECO:0000313" key="3">
    <source>
        <dbReference type="EMBL" id="CZF87139.1"/>
    </source>
</evidence>
<evidence type="ECO:0000256" key="1">
    <source>
        <dbReference type="SAM" id="MobiDB-lite"/>
    </source>
</evidence>
<feature type="region of interest" description="Disordered" evidence="1">
    <location>
        <begin position="89"/>
        <end position="109"/>
    </location>
</feature>
<evidence type="ECO:0000259" key="2">
    <source>
        <dbReference type="Pfam" id="PF20042"/>
    </source>
</evidence>
<dbReference type="Pfam" id="PF20042">
    <property type="entry name" value="DUF6444"/>
    <property type="match status" value="1"/>
</dbReference>
<reference evidence="4" key="1">
    <citation type="submission" date="2016-02" db="EMBL/GenBank/DDBJ databases">
        <authorList>
            <person name="Rodrigo-Torres Lidia"/>
            <person name="Arahal R.David."/>
        </authorList>
    </citation>
    <scope>NUCLEOTIDE SEQUENCE [LARGE SCALE GENOMIC DNA]</scope>
    <source>
        <strain evidence="4">CECT 8713</strain>
    </source>
</reference>
<dbReference type="EMBL" id="FIZY01000194">
    <property type="protein sequence ID" value="CZF87139.1"/>
    <property type="molecule type" value="Genomic_DNA"/>
</dbReference>
<accession>A0A128FK07</accession>
<keyword evidence="4" id="KW-1185">Reference proteome</keyword>
<dbReference type="InterPro" id="IPR045618">
    <property type="entry name" value="DUF6444"/>
</dbReference>
<organism evidence="3 4">
    <name type="scientific">Grimontia marina</name>
    <dbReference type="NCBI Taxonomy" id="646534"/>
    <lineage>
        <taxon>Bacteria</taxon>
        <taxon>Pseudomonadati</taxon>
        <taxon>Pseudomonadota</taxon>
        <taxon>Gammaproteobacteria</taxon>
        <taxon>Vibrionales</taxon>
        <taxon>Vibrionaceae</taxon>
        <taxon>Grimontia</taxon>
    </lineage>
</organism>
<proteinExistence type="predicted"/>
<feature type="region of interest" description="Disordered" evidence="1">
    <location>
        <begin position="49"/>
        <end position="71"/>
    </location>
</feature>
<protein>
    <recommendedName>
        <fullName evidence="2">DUF6444 domain-containing protein</fullName>
    </recommendedName>
</protein>
<name>A0A128FK07_9GAMM</name>
<dbReference type="AlphaFoldDB" id="A0A128FK07"/>